<sequence>MEKIIRFTARSLLGLIFLVAGINGYFVIFGLKPFIATSEAAMRMFPFSYLLIAEKSLEVVCGLLLIMNIFIPLALAVLAPIVVNIFLLHLLVDQSLLLLAIFLAVCYGYMVFVHRNSFRSLFVKEGPNS</sequence>
<dbReference type="RefSeq" id="WP_132006463.1">
    <property type="nucleotide sequence ID" value="NZ_JABUHM010000004.1"/>
</dbReference>
<accession>A0A4V2RDJ7</accession>
<feature type="transmembrane region" description="Helical" evidence="1">
    <location>
        <begin position="73"/>
        <end position="90"/>
    </location>
</feature>
<protein>
    <submittedName>
        <fullName evidence="2">DoxX-like protein</fullName>
    </submittedName>
</protein>
<keyword evidence="1" id="KW-1133">Transmembrane helix</keyword>
<dbReference type="AlphaFoldDB" id="A0A4V2RDJ7"/>
<keyword evidence="1" id="KW-0812">Transmembrane</keyword>
<dbReference type="EMBL" id="SLVV01000006">
    <property type="protein sequence ID" value="TCN25060.1"/>
    <property type="molecule type" value="Genomic_DNA"/>
</dbReference>
<reference evidence="2 3" key="1">
    <citation type="journal article" date="2015" name="Stand. Genomic Sci.">
        <title>Genomic Encyclopedia of Bacterial and Archaeal Type Strains, Phase III: the genomes of soil and plant-associated and newly described type strains.</title>
        <authorList>
            <person name="Whitman W.B."/>
            <person name="Woyke T."/>
            <person name="Klenk H.P."/>
            <person name="Zhou Y."/>
            <person name="Lilburn T.G."/>
            <person name="Beck B.J."/>
            <person name="De Vos P."/>
            <person name="Vandamme P."/>
            <person name="Eisen J.A."/>
            <person name="Garrity G."/>
            <person name="Hugenholtz P."/>
            <person name="Kyrpides N.C."/>
        </authorList>
    </citation>
    <scope>NUCLEOTIDE SEQUENCE [LARGE SCALE GENOMIC DNA]</scope>
    <source>
        <strain evidence="2 3">CV53</strain>
    </source>
</reference>
<dbReference type="Proteomes" id="UP000295689">
    <property type="component" value="Unassembled WGS sequence"/>
</dbReference>
<comment type="caution">
    <text evidence="2">The sequence shown here is derived from an EMBL/GenBank/DDBJ whole genome shotgun (WGS) entry which is preliminary data.</text>
</comment>
<evidence type="ECO:0000256" key="1">
    <source>
        <dbReference type="SAM" id="Phobius"/>
    </source>
</evidence>
<keyword evidence="3" id="KW-1185">Reference proteome</keyword>
<keyword evidence="1" id="KW-0472">Membrane</keyword>
<feature type="transmembrane region" description="Helical" evidence="1">
    <location>
        <begin position="12"/>
        <end position="35"/>
    </location>
</feature>
<evidence type="ECO:0000313" key="3">
    <source>
        <dbReference type="Proteomes" id="UP000295689"/>
    </source>
</evidence>
<evidence type="ECO:0000313" key="2">
    <source>
        <dbReference type="EMBL" id="TCN25060.1"/>
    </source>
</evidence>
<organism evidence="2 3">
    <name type="scientific">Mesobacillus foraminis</name>
    <dbReference type="NCBI Taxonomy" id="279826"/>
    <lineage>
        <taxon>Bacteria</taxon>
        <taxon>Bacillati</taxon>
        <taxon>Bacillota</taxon>
        <taxon>Bacilli</taxon>
        <taxon>Bacillales</taxon>
        <taxon>Bacillaceae</taxon>
        <taxon>Mesobacillus</taxon>
    </lineage>
</organism>
<proteinExistence type="predicted"/>
<gene>
    <name evidence="2" type="ORF">EV146_106263</name>
</gene>
<name>A0A4V2RDJ7_9BACI</name>
<feature type="transmembrane region" description="Helical" evidence="1">
    <location>
        <begin position="96"/>
        <end position="114"/>
    </location>
</feature>